<evidence type="ECO:0000256" key="3">
    <source>
        <dbReference type="ARBA" id="ARBA00022723"/>
    </source>
</evidence>
<evidence type="ECO:0000313" key="7">
    <source>
        <dbReference type="Proteomes" id="UP000664779"/>
    </source>
</evidence>
<dbReference type="RefSeq" id="WP_206938928.1">
    <property type="nucleotide sequence ID" value="NZ_JAFLNF010000002.1"/>
</dbReference>
<dbReference type="InterPro" id="IPR012292">
    <property type="entry name" value="Globin/Proto"/>
</dbReference>
<gene>
    <name evidence="6" type="ORF">J0X15_06015</name>
</gene>
<keyword evidence="2" id="KW-0349">Heme</keyword>
<keyword evidence="1" id="KW-0813">Transport</keyword>
<evidence type="ECO:0000313" key="6">
    <source>
        <dbReference type="EMBL" id="MBO0344767.1"/>
    </source>
</evidence>
<dbReference type="EMBL" id="JAFLNF010000002">
    <property type="protein sequence ID" value="MBO0344767.1"/>
    <property type="molecule type" value="Genomic_DNA"/>
</dbReference>
<dbReference type="Gene3D" id="1.10.490.10">
    <property type="entry name" value="Globins"/>
    <property type="match status" value="1"/>
</dbReference>
<keyword evidence="7" id="KW-1185">Reference proteome</keyword>
<dbReference type="InterPro" id="IPR001486">
    <property type="entry name" value="Hemoglobin_trunc"/>
</dbReference>
<protein>
    <submittedName>
        <fullName evidence="6">Uncharacterized protein</fullName>
    </submittedName>
</protein>
<sequence length="140" mass="15491">MTLYLDLGGRPALRHATTRLLTRLQLDPLFAETTLSHQNDLQEDLIEFLCFIFEGAPVYEGRTANKMLGPYCACDQTFDHLVDHIVTVLIGSTGASPLETTIRARFDRLRPILLKPDSDDSGSPSPLFSAHVPHSECVPA</sequence>
<dbReference type="GO" id="GO:0019825">
    <property type="term" value="F:oxygen binding"/>
    <property type="evidence" value="ECO:0007669"/>
    <property type="project" value="InterPro"/>
</dbReference>
<evidence type="ECO:0000256" key="4">
    <source>
        <dbReference type="ARBA" id="ARBA00023004"/>
    </source>
</evidence>
<keyword evidence="3" id="KW-0479">Metal-binding</keyword>
<evidence type="ECO:0000256" key="2">
    <source>
        <dbReference type="ARBA" id="ARBA00022617"/>
    </source>
</evidence>
<name>A0A939J654_9HYPH</name>
<dbReference type="Proteomes" id="UP000664779">
    <property type="component" value="Unassembled WGS sequence"/>
</dbReference>
<reference evidence="6" key="1">
    <citation type="submission" date="2021-03" db="EMBL/GenBank/DDBJ databases">
        <title>Roseibium sp. CAU 1637 isolated from Incheon.</title>
        <authorList>
            <person name="Kim W."/>
        </authorList>
    </citation>
    <scope>NUCLEOTIDE SEQUENCE</scope>
    <source>
        <strain evidence="6">CAU 1637</strain>
    </source>
</reference>
<keyword evidence="4" id="KW-0408">Iron</keyword>
<comment type="caution">
    <text evidence="6">The sequence shown here is derived from an EMBL/GenBank/DDBJ whole genome shotgun (WGS) entry which is preliminary data.</text>
</comment>
<feature type="region of interest" description="Disordered" evidence="5">
    <location>
        <begin position="116"/>
        <end position="140"/>
    </location>
</feature>
<evidence type="ECO:0000256" key="5">
    <source>
        <dbReference type="SAM" id="MobiDB-lite"/>
    </source>
</evidence>
<organism evidence="6 7">
    <name type="scientific">Roseibium limicola</name>
    <dbReference type="NCBI Taxonomy" id="2816037"/>
    <lineage>
        <taxon>Bacteria</taxon>
        <taxon>Pseudomonadati</taxon>
        <taxon>Pseudomonadota</taxon>
        <taxon>Alphaproteobacteria</taxon>
        <taxon>Hyphomicrobiales</taxon>
        <taxon>Stappiaceae</taxon>
        <taxon>Roseibium</taxon>
    </lineage>
</organism>
<dbReference type="SUPFAM" id="SSF46458">
    <property type="entry name" value="Globin-like"/>
    <property type="match status" value="1"/>
</dbReference>
<accession>A0A939J654</accession>
<evidence type="ECO:0000256" key="1">
    <source>
        <dbReference type="ARBA" id="ARBA00022448"/>
    </source>
</evidence>
<dbReference type="Pfam" id="PF01152">
    <property type="entry name" value="Bac_globin"/>
    <property type="match status" value="1"/>
</dbReference>
<proteinExistence type="predicted"/>
<dbReference type="GO" id="GO:0046872">
    <property type="term" value="F:metal ion binding"/>
    <property type="evidence" value="ECO:0007669"/>
    <property type="project" value="UniProtKB-KW"/>
</dbReference>
<dbReference type="InterPro" id="IPR009050">
    <property type="entry name" value="Globin-like_sf"/>
</dbReference>
<dbReference type="AlphaFoldDB" id="A0A939J654"/>
<dbReference type="GO" id="GO:0020037">
    <property type="term" value="F:heme binding"/>
    <property type="evidence" value="ECO:0007669"/>
    <property type="project" value="InterPro"/>
</dbReference>